<reference evidence="7" key="1">
    <citation type="submission" date="2023-07" db="EMBL/GenBank/DDBJ databases">
        <title>Two novel species in the genus Flavivirga.</title>
        <authorList>
            <person name="Kwon K."/>
        </authorList>
    </citation>
    <scope>NUCLEOTIDE SEQUENCE</scope>
    <source>
        <strain evidence="7">KACC 14158</strain>
    </source>
</reference>
<dbReference type="PANTHER" id="PTHR42852:SF6">
    <property type="entry name" value="THIOL:DISULFIDE INTERCHANGE PROTEIN DSBE"/>
    <property type="match status" value="1"/>
</dbReference>
<evidence type="ECO:0000256" key="2">
    <source>
        <dbReference type="ARBA" id="ARBA00022748"/>
    </source>
</evidence>
<evidence type="ECO:0000313" key="8">
    <source>
        <dbReference type="Proteomes" id="UP001176806"/>
    </source>
</evidence>
<evidence type="ECO:0000256" key="1">
    <source>
        <dbReference type="ARBA" id="ARBA00004196"/>
    </source>
</evidence>
<keyword evidence="8" id="KW-1185">Reference proteome</keyword>
<dbReference type="Proteomes" id="UP001176806">
    <property type="component" value="Unassembled WGS sequence"/>
</dbReference>
<proteinExistence type="predicted"/>
<dbReference type="CDD" id="cd02966">
    <property type="entry name" value="TlpA_like_family"/>
    <property type="match status" value="1"/>
</dbReference>
<keyword evidence="5" id="KW-0732">Signal</keyword>
<dbReference type="InterPro" id="IPR013766">
    <property type="entry name" value="Thioredoxin_domain"/>
</dbReference>
<protein>
    <submittedName>
        <fullName evidence="7">TlpA disulfide reductase family protein</fullName>
    </submittedName>
</protein>
<sequence>MKKTKTITIILLIALLFSCNQKTPQYTINGIFKDGIGELLILEDVSDKYSIKTIDSMRVDANGNFSFSGPSFGEIKEVRLSIAGTRFKDEILIEDTIVNVNIIQKVITEKYTKSIFKVERSKEDALYAKLKANYKERRNIWGGKTNKLVVANKKEEIGDEELAKACEKLDVDFITEMLDTLSNYPNNYATAFYIKNYMLGYDPLPSVEEAFSNLTDNIKNSKEATPITSRLEVIKRSFVGGTPDDFSIPSLDGGETSLYQYRGKVLLIDCWATWCGPCIKEMPHIGEIYNEFHPKGLEVLGISYDRKETKWRNFLKKNEYVVWDQASSLKEWNCPSAKVFAVNTIPETILIDKNGVIVARGLKGDKLKTKIKEILAVE</sequence>
<keyword evidence="2" id="KW-0201">Cytochrome c-type biogenesis</keyword>
<dbReference type="RefSeq" id="WP_303300938.1">
    <property type="nucleotide sequence ID" value="NZ_JAUOEL010000002.1"/>
</dbReference>
<dbReference type="InterPro" id="IPR000866">
    <property type="entry name" value="AhpC/TSA"/>
</dbReference>
<dbReference type="PROSITE" id="PS51257">
    <property type="entry name" value="PROKAR_LIPOPROTEIN"/>
    <property type="match status" value="1"/>
</dbReference>
<comment type="caution">
    <text evidence="7">The sequence shown here is derived from an EMBL/GenBank/DDBJ whole genome shotgun (WGS) entry which is preliminary data.</text>
</comment>
<evidence type="ECO:0000259" key="6">
    <source>
        <dbReference type="PROSITE" id="PS51352"/>
    </source>
</evidence>
<evidence type="ECO:0000256" key="4">
    <source>
        <dbReference type="ARBA" id="ARBA00023284"/>
    </source>
</evidence>
<feature type="domain" description="Thioredoxin" evidence="6">
    <location>
        <begin position="237"/>
        <end position="378"/>
    </location>
</feature>
<gene>
    <name evidence="7" type="ORF">Q4Q40_06310</name>
</gene>
<evidence type="ECO:0000313" key="7">
    <source>
        <dbReference type="EMBL" id="MDO5973792.1"/>
    </source>
</evidence>
<accession>A0ABT8WKW2</accession>
<dbReference type="EMBL" id="JAUOEL010000002">
    <property type="protein sequence ID" value="MDO5973792.1"/>
    <property type="molecule type" value="Genomic_DNA"/>
</dbReference>
<dbReference type="Pfam" id="PF00578">
    <property type="entry name" value="AhpC-TSA"/>
    <property type="match status" value="1"/>
</dbReference>
<feature type="signal peptide" evidence="5">
    <location>
        <begin position="1"/>
        <end position="22"/>
    </location>
</feature>
<feature type="chain" id="PRO_5047374405" evidence="5">
    <location>
        <begin position="23"/>
        <end position="378"/>
    </location>
</feature>
<comment type="subcellular location">
    <subcellularLocation>
        <location evidence="1">Cell envelope</location>
    </subcellularLocation>
</comment>
<evidence type="ECO:0000256" key="3">
    <source>
        <dbReference type="ARBA" id="ARBA00023157"/>
    </source>
</evidence>
<dbReference type="InterPro" id="IPR050553">
    <property type="entry name" value="Thioredoxin_ResA/DsbE_sf"/>
</dbReference>
<keyword evidence="3" id="KW-1015">Disulfide bond</keyword>
<keyword evidence="4" id="KW-0676">Redox-active center</keyword>
<name>A0ABT8WKW2_9FLAO</name>
<dbReference type="SUPFAM" id="SSF52833">
    <property type="entry name" value="Thioredoxin-like"/>
    <property type="match status" value="1"/>
</dbReference>
<dbReference type="InterPro" id="IPR036249">
    <property type="entry name" value="Thioredoxin-like_sf"/>
</dbReference>
<dbReference type="Gene3D" id="3.40.30.10">
    <property type="entry name" value="Glutaredoxin"/>
    <property type="match status" value="1"/>
</dbReference>
<evidence type="ECO:0000256" key="5">
    <source>
        <dbReference type="SAM" id="SignalP"/>
    </source>
</evidence>
<dbReference type="PROSITE" id="PS51352">
    <property type="entry name" value="THIOREDOXIN_2"/>
    <property type="match status" value="1"/>
</dbReference>
<organism evidence="7 8">
    <name type="scientific">Flavivirga jejuensis</name>
    <dbReference type="NCBI Taxonomy" id="870487"/>
    <lineage>
        <taxon>Bacteria</taxon>
        <taxon>Pseudomonadati</taxon>
        <taxon>Bacteroidota</taxon>
        <taxon>Flavobacteriia</taxon>
        <taxon>Flavobacteriales</taxon>
        <taxon>Flavobacteriaceae</taxon>
        <taxon>Flavivirga</taxon>
    </lineage>
</organism>
<dbReference type="PANTHER" id="PTHR42852">
    <property type="entry name" value="THIOL:DISULFIDE INTERCHANGE PROTEIN DSBE"/>
    <property type="match status" value="1"/>
</dbReference>